<dbReference type="SMART" id="SM00409">
    <property type="entry name" value="IG"/>
    <property type="match status" value="3"/>
</dbReference>
<evidence type="ECO:0000256" key="3">
    <source>
        <dbReference type="ARBA" id="ARBA00023180"/>
    </source>
</evidence>
<proteinExistence type="predicted"/>
<evidence type="ECO:0000313" key="6">
    <source>
        <dbReference type="Ensembl" id="ENSCMIP00000002497.1"/>
    </source>
</evidence>
<dbReference type="InParanoid" id="A0A4W3GHL9"/>
<dbReference type="InterPro" id="IPR003599">
    <property type="entry name" value="Ig_sub"/>
</dbReference>
<dbReference type="Pfam" id="PF13927">
    <property type="entry name" value="Ig_3"/>
    <property type="match status" value="1"/>
</dbReference>
<evidence type="ECO:0000256" key="2">
    <source>
        <dbReference type="ARBA" id="ARBA00023157"/>
    </source>
</evidence>
<dbReference type="InterPro" id="IPR007110">
    <property type="entry name" value="Ig-like_dom"/>
</dbReference>
<organism evidence="6 7">
    <name type="scientific">Callorhinchus milii</name>
    <name type="common">Ghost shark</name>
    <dbReference type="NCBI Taxonomy" id="7868"/>
    <lineage>
        <taxon>Eukaryota</taxon>
        <taxon>Metazoa</taxon>
        <taxon>Chordata</taxon>
        <taxon>Craniata</taxon>
        <taxon>Vertebrata</taxon>
        <taxon>Chondrichthyes</taxon>
        <taxon>Holocephali</taxon>
        <taxon>Chimaeriformes</taxon>
        <taxon>Callorhinchidae</taxon>
        <taxon>Callorhinchus</taxon>
    </lineage>
</organism>
<dbReference type="InterPro" id="IPR036179">
    <property type="entry name" value="Ig-like_dom_sf"/>
</dbReference>
<evidence type="ECO:0000256" key="4">
    <source>
        <dbReference type="ARBA" id="ARBA00023319"/>
    </source>
</evidence>
<dbReference type="Ensembl" id="ENSCMIT00000002585.1">
    <property type="protein sequence ID" value="ENSCMIP00000002497.1"/>
    <property type="gene ID" value="ENSCMIG00000001481.1"/>
</dbReference>
<protein>
    <submittedName>
        <fullName evidence="6">Carcinoembryonic antigen-related cell adhesion molecule 6-like</fullName>
    </submittedName>
</protein>
<accession>A0A4W3GHL9</accession>
<dbReference type="InterPro" id="IPR003598">
    <property type="entry name" value="Ig_sub2"/>
</dbReference>
<keyword evidence="3" id="KW-0325">Glycoprotein</keyword>
<evidence type="ECO:0000256" key="1">
    <source>
        <dbReference type="ARBA" id="ARBA00022729"/>
    </source>
</evidence>
<feature type="domain" description="Ig-like" evidence="5">
    <location>
        <begin position="245"/>
        <end position="343"/>
    </location>
</feature>
<dbReference type="InterPro" id="IPR013098">
    <property type="entry name" value="Ig_I-set"/>
</dbReference>
<dbReference type="PANTHER" id="PTHR44337">
    <property type="entry name" value="CARCINOEMBRYONIC ANTIGEN-RELATED CELL ADHESION MOLECULE 8"/>
    <property type="match status" value="1"/>
</dbReference>
<dbReference type="SUPFAM" id="SSF48726">
    <property type="entry name" value="Immunoglobulin"/>
    <property type="match status" value="3"/>
</dbReference>
<dbReference type="PANTHER" id="PTHR44337:SF20">
    <property type="entry name" value="CARCINOEMBRYONIC ANTIGEN-RELATED CELL ADHESION MOLECULE 5-RELATED"/>
    <property type="match status" value="1"/>
</dbReference>
<reference evidence="7" key="3">
    <citation type="journal article" date="2014" name="Nature">
        <title>Elephant shark genome provides unique insights into gnathostome evolution.</title>
        <authorList>
            <consortium name="International Elephant Shark Genome Sequencing Consortium"/>
            <person name="Venkatesh B."/>
            <person name="Lee A.P."/>
            <person name="Ravi V."/>
            <person name="Maurya A.K."/>
            <person name="Lian M.M."/>
            <person name="Swann J.B."/>
            <person name="Ohta Y."/>
            <person name="Flajnik M.F."/>
            <person name="Sutoh Y."/>
            <person name="Kasahara M."/>
            <person name="Hoon S."/>
            <person name="Gangu V."/>
            <person name="Roy S.W."/>
            <person name="Irimia M."/>
            <person name="Korzh V."/>
            <person name="Kondrychyn I."/>
            <person name="Lim Z.W."/>
            <person name="Tay B.H."/>
            <person name="Tohari S."/>
            <person name="Kong K.W."/>
            <person name="Ho S."/>
            <person name="Lorente-Galdos B."/>
            <person name="Quilez J."/>
            <person name="Marques-Bonet T."/>
            <person name="Raney B.J."/>
            <person name="Ingham P.W."/>
            <person name="Tay A."/>
            <person name="Hillier L.W."/>
            <person name="Minx P."/>
            <person name="Boehm T."/>
            <person name="Wilson R.K."/>
            <person name="Brenner S."/>
            <person name="Warren W.C."/>
        </authorList>
    </citation>
    <scope>NUCLEOTIDE SEQUENCE [LARGE SCALE GENOMIC DNA]</scope>
</reference>
<feature type="domain" description="Ig-like" evidence="5">
    <location>
        <begin position="1"/>
        <end position="65"/>
    </location>
</feature>
<reference evidence="6" key="4">
    <citation type="submission" date="2025-08" db="UniProtKB">
        <authorList>
            <consortium name="Ensembl"/>
        </authorList>
    </citation>
    <scope>IDENTIFICATION</scope>
</reference>
<dbReference type="GeneTree" id="ENSGT01100000263479"/>
<dbReference type="Proteomes" id="UP000314986">
    <property type="component" value="Unassembled WGS sequence"/>
</dbReference>
<keyword evidence="2" id="KW-1015">Disulfide bond</keyword>
<dbReference type="InterPro" id="IPR013783">
    <property type="entry name" value="Ig-like_fold"/>
</dbReference>
<dbReference type="InterPro" id="IPR052598">
    <property type="entry name" value="IgSF_CEA-related"/>
</dbReference>
<reference evidence="7" key="1">
    <citation type="journal article" date="2006" name="Science">
        <title>Ancient noncoding elements conserved in the human genome.</title>
        <authorList>
            <person name="Venkatesh B."/>
            <person name="Kirkness E.F."/>
            <person name="Loh Y.H."/>
            <person name="Halpern A.L."/>
            <person name="Lee A.P."/>
            <person name="Johnson J."/>
            <person name="Dandona N."/>
            <person name="Viswanathan L.D."/>
            <person name="Tay A."/>
            <person name="Venter J.C."/>
            <person name="Strausberg R.L."/>
            <person name="Brenner S."/>
        </authorList>
    </citation>
    <scope>NUCLEOTIDE SEQUENCE [LARGE SCALE GENOMIC DNA]</scope>
</reference>
<keyword evidence="4" id="KW-0393">Immunoglobulin domain</keyword>
<feature type="domain" description="Ig-like" evidence="5">
    <location>
        <begin position="71"/>
        <end position="158"/>
    </location>
</feature>
<keyword evidence="7" id="KW-1185">Reference proteome</keyword>
<dbReference type="AlphaFoldDB" id="A0A4W3GHL9"/>
<keyword evidence="1" id="KW-0732">Signal</keyword>
<evidence type="ECO:0000259" key="5">
    <source>
        <dbReference type="PROSITE" id="PS50835"/>
    </source>
</evidence>
<dbReference type="Gene3D" id="2.60.40.10">
    <property type="entry name" value="Immunoglobulins"/>
    <property type="match status" value="3"/>
</dbReference>
<dbReference type="PROSITE" id="PS50835">
    <property type="entry name" value="IG_LIKE"/>
    <property type="match status" value="3"/>
</dbReference>
<reference evidence="7" key="2">
    <citation type="journal article" date="2007" name="PLoS Biol.">
        <title>Survey sequencing and comparative analysis of the elephant shark (Callorhinchus milii) genome.</title>
        <authorList>
            <person name="Venkatesh B."/>
            <person name="Kirkness E.F."/>
            <person name="Loh Y.H."/>
            <person name="Halpern A.L."/>
            <person name="Lee A.P."/>
            <person name="Johnson J."/>
            <person name="Dandona N."/>
            <person name="Viswanathan L.D."/>
            <person name="Tay A."/>
            <person name="Venter J.C."/>
            <person name="Strausberg R.L."/>
            <person name="Brenner S."/>
        </authorList>
    </citation>
    <scope>NUCLEOTIDE SEQUENCE [LARGE SCALE GENOMIC DNA]</scope>
</reference>
<reference evidence="6" key="5">
    <citation type="submission" date="2025-09" db="UniProtKB">
        <authorList>
            <consortium name="Ensembl"/>
        </authorList>
    </citation>
    <scope>IDENTIFICATION</scope>
</reference>
<evidence type="ECO:0000313" key="7">
    <source>
        <dbReference type="Proteomes" id="UP000314986"/>
    </source>
</evidence>
<dbReference type="CDD" id="cd00096">
    <property type="entry name" value="Ig"/>
    <property type="match status" value="1"/>
</dbReference>
<dbReference type="SMART" id="SM00408">
    <property type="entry name" value="IGc2"/>
    <property type="match status" value="3"/>
</dbReference>
<dbReference type="Pfam" id="PF07679">
    <property type="entry name" value="I-set"/>
    <property type="match status" value="2"/>
</dbReference>
<name>A0A4W3GHL9_CALMI</name>
<sequence length="349" mass="37818">MGSFPTYSWALDGHPLPVTPRYTLSADNSTLTISPVHRSDSGGFICTASNLVGSDSSKPVKLVITYGPDPPTVEVIGLELCDSFFPGQYCGKEGDLMTLNCQTKCFPECNYRWTHNTTVIAGNTSQLPIESLTFYNSGDYTCNVKNDYTTISRTEKVSILVYRAPTQQITCGAADKGTALVLMCSWAGGVPDSVLQLKVGQTIVNATNEGNVTITKDQLSSREIFTCVGRHVISDSQCSIVIDKPQRASGSEPQVEVGKEADVTLDVSLTDTVRVSDPGLLPAHFTWSKEDNSITGSDGKFIITSGLTFSKLLISKFQATDQGTYQCRVTNAMGENFFQFDVTSNPFMP</sequence>